<evidence type="ECO:0000259" key="5">
    <source>
        <dbReference type="Pfam" id="PF00447"/>
    </source>
</evidence>
<feature type="compositionally biased region" description="Basic and acidic residues" evidence="4">
    <location>
        <begin position="33"/>
        <end position="46"/>
    </location>
</feature>
<evidence type="ECO:0000313" key="7">
    <source>
        <dbReference type="Proteomes" id="UP001153069"/>
    </source>
</evidence>
<dbReference type="EMBL" id="CAICTM010000528">
    <property type="protein sequence ID" value="CAB9512306.1"/>
    <property type="molecule type" value="Genomic_DNA"/>
</dbReference>
<dbReference type="SUPFAM" id="SSF46785">
    <property type="entry name" value="Winged helix' DNA-binding domain"/>
    <property type="match status" value="1"/>
</dbReference>
<reference evidence="6" key="1">
    <citation type="submission" date="2020-06" db="EMBL/GenBank/DDBJ databases">
        <authorList>
            <consortium name="Plant Systems Biology data submission"/>
        </authorList>
    </citation>
    <scope>NUCLEOTIDE SEQUENCE</scope>
    <source>
        <strain evidence="6">D6</strain>
    </source>
</reference>
<dbReference type="Pfam" id="PF00447">
    <property type="entry name" value="HSF_DNA-bind"/>
    <property type="match status" value="1"/>
</dbReference>
<evidence type="ECO:0000256" key="4">
    <source>
        <dbReference type="SAM" id="MobiDB-lite"/>
    </source>
</evidence>
<keyword evidence="2" id="KW-0238">DNA-binding</keyword>
<feature type="domain" description="HSF-type DNA-binding" evidence="5">
    <location>
        <begin position="69"/>
        <end position="158"/>
    </location>
</feature>
<dbReference type="PANTHER" id="PTHR10015">
    <property type="entry name" value="HEAT SHOCK TRANSCRIPTION FACTOR"/>
    <property type="match status" value="1"/>
</dbReference>
<dbReference type="InterPro" id="IPR036388">
    <property type="entry name" value="WH-like_DNA-bd_sf"/>
</dbReference>
<protein>
    <submittedName>
        <fullName evidence="6">Transcription factor</fullName>
    </submittedName>
</protein>
<evidence type="ECO:0000256" key="2">
    <source>
        <dbReference type="ARBA" id="ARBA00023125"/>
    </source>
</evidence>
<evidence type="ECO:0000313" key="6">
    <source>
        <dbReference type="EMBL" id="CAB9512306.1"/>
    </source>
</evidence>
<keyword evidence="7" id="KW-1185">Reference proteome</keyword>
<feature type="region of interest" description="Disordered" evidence="4">
    <location>
        <begin position="152"/>
        <end position="196"/>
    </location>
</feature>
<dbReference type="GO" id="GO:0005634">
    <property type="term" value="C:nucleus"/>
    <property type="evidence" value="ECO:0007669"/>
    <property type="project" value="UniProtKB-SubCell"/>
</dbReference>
<accession>A0A9N8HFK8</accession>
<dbReference type="InterPro" id="IPR036390">
    <property type="entry name" value="WH_DNA-bd_sf"/>
</dbReference>
<dbReference type="Gene3D" id="1.10.10.10">
    <property type="entry name" value="Winged helix-like DNA-binding domain superfamily/Winged helix DNA-binding domain"/>
    <property type="match status" value="1"/>
</dbReference>
<dbReference type="OrthoDB" id="60033at2759"/>
<feature type="compositionally biased region" description="Low complexity" evidence="4">
    <location>
        <begin position="163"/>
        <end position="172"/>
    </location>
</feature>
<comment type="caution">
    <text evidence="6">The sequence shown here is derived from an EMBL/GenBank/DDBJ whole genome shotgun (WGS) entry which is preliminary data.</text>
</comment>
<keyword evidence="3" id="KW-0539">Nucleus</keyword>
<gene>
    <name evidence="6" type="ORF">SEMRO_529_G160910.1</name>
</gene>
<feature type="region of interest" description="Disordered" evidence="4">
    <location>
        <begin position="1"/>
        <end position="54"/>
    </location>
</feature>
<dbReference type="GO" id="GO:0003700">
    <property type="term" value="F:DNA-binding transcription factor activity"/>
    <property type="evidence" value="ECO:0007669"/>
    <property type="project" value="InterPro"/>
</dbReference>
<dbReference type="PANTHER" id="PTHR10015:SF206">
    <property type="entry name" value="HSF-TYPE DNA-BINDING DOMAIN-CONTAINING PROTEIN"/>
    <property type="match status" value="1"/>
</dbReference>
<organism evidence="6 7">
    <name type="scientific">Seminavis robusta</name>
    <dbReference type="NCBI Taxonomy" id="568900"/>
    <lineage>
        <taxon>Eukaryota</taxon>
        <taxon>Sar</taxon>
        <taxon>Stramenopiles</taxon>
        <taxon>Ochrophyta</taxon>
        <taxon>Bacillariophyta</taxon>
        <taxon>Bacillariophyceae</taxon>
        <taxon>Bacillariophycidae</taxon>
        <taxon>Naviculales</taxon>
        <taxon>Naviculaceae</taxon>
        <taxon>Seminavis</taxon>
    </lineage>
</organism>
<name>A0A9N8HFK8_9STRA</name>
<dbReference type="InterPro" id="IPR000232">
    <property type="entry name" value="HSF_DNA-bd"/>
</dbReference>
<feature type="compositionally biased region" description="Low complexity" evidence="4">
    <location>
        <begin position="182"/>
        <end position="196"/>
    </location>
</feature>
<dbReference type="GO" id="GO:0043565">
    <property type="term" value="F:sequence-specific DNA binding"/>
    <property type="evidence" value="ECO:0007669"/>
    <property type="project" value="InterPro"/>
</dbReference>
<evidence type="ECO:0000256" key="1">
    <source>
        <dbReference type="ARBA" id="ARBA00004123"/>
    </source>
</evidence>
<dbReference type="AlphaFoldDB" id="A0A9N8HFK8"/>
<proteinExistence type="predicted"/>
<evidence type="ECO:0000256" key="3">
    <source>
        <dbReference type="ARBA" id="ARBA00023242"/>
    </source>
</evidence>
<comment type="subcellular location">
    <subcellularLocation>
        <location evidence="1">Nucleus</location>
    </subcellularLocation>
</comment>
<sequence length="397" mass="41766">MNTSSVPTQPPLKKRKNMNGAATITPPSPTHSAESRDQDEQPREAEAAPVKRGPTTGVILRSGRIRLPDKLMQYLNNGVAPASLFWQPDGQGFSIDCEKVQKDLLDKYFHGTKLSSFLRSMNRWGFKRLFYHSMPKSTLSFHHPLFRKDDPDLSKEMNMAPCSSGTSSGAAAKESKKRARESAPAPAAAPQEPPVAAHVASAPVAPAPAPAPVAAVASTVQAAPAMPAAVAVTTTNANPGTDLALAILQQKQQQSASTNGLFATAGTQAIPSNVDLSAILQIAQAQGMALQQPQQPVQLHLQLPSTPQQQASQAQLQLQQLPATLLELSRSNPDVQAASSPQLATLASAIAAGNRLNTAAAAPPASTQQQLQNLTPQQLALLAQLSNNATATSGNRV</sequence>
<dbReference type="Proteomes" id="UP001153069">
    <property type="component" value="Unassembled WGS sequence"/>
</dbReference>